<feature type="region of interest" description="Disordered" evidence="1">
    <location>
        <begin position="70"/>
        <end position="97"/>
    </location>
</feature>
<dbReference type="EMBL" id="FTMS01000001">
    <property type="protein sequence ID" value="SIP89937.1"/>
    <property type="molecule type" value="Genomic_DNA"/>
</dbReference>
<dbReference type="InterPro" id="IPR006121">
    <property type="entry name" value="HMA_dom"/>
</dbReference>
<organism evidence="3 4">
    <name type="scientific">Alkalispirochaeta americana</name>
    <dbReference type="NCBI Taxonomy" id="159291"/>
    <lineage>
        <taxon>Bacteria</taxon>
        <taxon>Pseudomonadati</taxon>
        <taxon>Spirochaetota</taxon>
        <taxon>Spirochaetia</taxon>
        <taxon>Spirochaetales</taxon>
        <taxon>Spirochaetaceae</taxon>
        <taxon>Alkalispirochaeta</taxon>
    </lineage>
</organism>
<dbReference type="AlphaFoldDB" id="A0A1N6ND74"/>
<dbReference type="InterPro" id="IPR036163">
    <property type="entry name" value="HMA_dom_sf"/>
</dbReference>
<proteinExistence type="predicted"/>
<accession>A0A1N6ND74</accession>
<evidence type="ECO:0000259" key="2">
    <source>
        <dbReference type="PROSITE" id="PS50846"/>
    </source>
</evidence>
<keyword evidence="4" id="KW-1185">Reference proteome</keyword>
<dbReference type="SUPFAM" id="SSF55008">
    <property type="entry name" value="HMA, heavy metal-associated domain"/>
    <property type="match status" value="1"/>
</dbReference>
<dbReference type="OrthoDB" id="370824at2"/>
<gene>
    <name evidence="3" type="ORF">SAMN05920897_101193</name>
</gene>
<dbReference type="GO" id="GO:0046872">
    <property type="term" value="F:metal ion binding"/>
    <property type="evidence" value="ECO:0007669"/>
    <property type="project" value="InterPro"/>
</dbReference>
<dbReference type="Proteomes" id="UP000186400">
    <property type="component" value="Unassembled WGS sequence"/>
</dbReference>
<reference evidence="3 4" key="1">
    <citation type="submission" date="2017-01" db="EMBL/GenBank/DDBJ databases">
        <authorList>
            <person name="Mah S.A."/>
            <person name="Swanson W.J."/>
            <person name="Moy G.W."/>
            <person name="Vacquier V.D."/>
        </authorList>
    </citation>
    <scope>NUCLEOTIDE SEQUENCE [LARGE SCALE GENOMIC DNA]</scope>
    <source>
        <strain evidence="3 4">ASpG1</strain>
    </source>
</reference>
<name>A0A1N6ND74_9SPIO</name>
<dbReference type="Pfam" id="PF00403">
    <property type="entry name" value="HMA"/>
    <property type="match status" value="1"/>
</dbReference>
<sequence length="97" mass="10186">MKTATLSLSGATCTSCSIGIVHMARRLPGVDTARVDRATGTLHLDFDGNPQTISKIRGFVQAIGYDITLDSTSPPGINPDSLDPDSPDSPDSEGLDR</sequence>
<evidence type="ECO:0000256" key="1">
    <source>
        <dbReference type="SAM" id="MobiDB-lite"/>
    </source>
</evidence>
<dbReference type="PROSITE" id="PS50846">
    <property type="entry name" value="HMA_2"/>
    <property type="match status" value="1"/>
</dbReference>
<dbReference type="Gene3D" id="3.30.70.100">
    <property type="match status" value="1"/>
</dbReference>
<dbReference type="RefSeq" id="WP_076487419.1">
    <property type="nucleotide sequence ID" value="NZ_FTMS01000001.1"/>
</dbReference>
<feature type="compositionally biased region" description="Acidic residues" evidence="1">
    <location>
        <begin position="82"/>
        <end position="97"/>
    </location>
</feature>
<dbReference type="STRING" id="159291.SAMN05920897_101193"/>
<dbReference type="CDD" id="cd00371">
    <property type="entry name" value="HMA"/>
    <property type="match status" value="1"/>
</dbReference>
<protein>
    <submittedName>
        <fullName evidence="3">Copper chaperone CopZ</fullName>
    </submittedName>
</protein>
<evidence type="ECO:0000313" key="4">
    <source>
        <dbReference type="Proteomes" id="UP000186400"/>
    </source>
</evidence>
<feature type="domain" description="HMA" evidence="2">
    <location>
        <begin position="2"/>
        <end position="68"/>
    </location>
</feature>
<evidence type="ECO:0000313" key="3">
    <source>
        <dbReference type="EMBL" id="SIP89937.1"/>
    </source>
</evidence>